<dbReference type="AlphaFoldDB" id="A0A6A6SXD0"/>
<dbReference type="EMBL" id="MU004442">
    <property type="protein sequence ID" value="KAF2650854.1"/>
    <property type="molecule type" value="Genomic_DNA"/>
</dbReference>
<feature type="domain" description="Heterokaryon incompatibility" evidence="1">
    <location>
        <begin position="50"/>
        <end position="202"/>
    </location>
</feature>
<evidence type="ECO:0000313" key="2">
    <source>
        <dbReference type="EMBL" id="KAF2650854.1"/>
    </source>
</evidence>
<dbReference type="Proteomes" id="UP000799324">
    <property type="component" value="Unassembled WGS sequence"/>
</dbReference>
<dbReference type="InterPro" id="IPR052895">
    <property type="entry name" value="HetReg/Transcr_Mod"/>
</dbReference>
<sequence>MDLEIYSYTPLNETLREIRLIQLDPGERSPLGKINCTLVSVPLDIIESGYYALSYVWGNPELSHKILVNGKVGQVTRNLDAALDDLCMFLNHEANLNQHGQILFWVDSICIDQSNDEEKRWQVQMMTDIFVKAREVVAWLGSETSHSARAMETLRIVGQFALQTRAKKIPLDLFRAYSPADIRHMNELLSREFFHRIWILQEVVVAKRLSFVCGPAFLDGDLATLAISLLFERPMSELQSLQNTLVYLTYSLPYSQDQAIPLGLVQILGTREWYKRGYRRPILDLLEASHICGMQARHPSDRIFALLGLPREAWYFMRPDYSRDWTQVYEDLAVYFLRRNLPGSLRAVLLYAMKGPRHDLRSWVPNWAAPKDDAVHFTEHRLLAAAPSPIFSAAGDNSQVPNFRHMHGMHALVLEGFYLGQVQQTAKSSEDIEDEARRLGTIWLPVWIKNLAGLVTNILNSELVVAHLDTYSVADLAQVLFRTVLADMELGTDSTPRERISRRQYRTYERLLLFGLHYTRNLEQPGFRHFSDFVKQRATRRRPFTNSIRTIGLGPAAMQTGDEVWIIKGIEFPLILRKADDDTHTFIGDAYIHGIMDGEFAALGPESRTVNIV</sequence>
<keyword evidence="3" id="KW-1185">Reference proteome</keyword>
<dbReference type="PANTHER" id="PTHR24148">
    <property type="entry name" value="ANKYRIN REPEAT DOMAIN-CONTAINING PROTEIN 39 HOMOLOG-RELATED"/>
    <property type="match status" value="1"/>
</dbReference>
<organism evidence="2 3">
    <name type="scientific">Lophiostoma macrostomum CBS 122681</name>
    <dbReference type="NCBI Taxonomy" id="1314788"/>
    <lineage>
        <taxon>Eukaryota</taxon>
        <taxon>Fungi</taxon>
        <taxon>Dikarya</taxon>
        <taxon>Ascomycota</taxon>
        <taxon>Pezizomycotina</taxon>
        <taxon>Dothideomycetes</taxon>
        <taxon>Pleosporomycetidae</taxon>
        <taxon>Pleosporales</taxon>
        <taxon>Lophiostomataceae</taxon>
        <taxon>Lophiostoma</taxon>
    </lineage>
</organism>
<dbReference type="OrthoDB" id="2157530at2759"/>
<gene>
    <name evidence="2" type="ORF">K491DRAFT_115933</name>
</gene>
<proteinExistence type="predicted"/>
<accession>A0A6A6SXD0</accession>
<protein>
    <submittedName>
        <fullName evidence="2">HET-domain-containing protein</fullName>
    </submittedName>
</protein>
<evidence type="ECO:0000259" key="1">
    <source>
        <dbReference type="Pfam" id="PF06985"/>
    </source>
</evidence>
<evidence type="ECO:0000313" key="3">
    <source>
        <dbReference type="Proteomes" id="UP000799324"/>
    </source>
</evidence>
<dbReference type="InterPro" id="IPR010730">
    <property type="entry name" value="HET"/>
</dbReference>
<dbReference type="Pfam" id="PF26639">
    <property type="entry name" value="Het-6_barrel"/>
    <property type="match status" value="1"/>
</dbReference>
<dbReference type="Pfam" id="PF06985">
    <property type="entry name" value="HET"/>
    <property type="match status" value="1"/>
</dbReference>
<name>A0A6A6SXD0_9PLEO</name>
<reference evidence="2" key="1">
    <citation type="journal article" date="2020" name="Stud. Mycol.">
        <title>101 Dothideomycetes genomes: a test case for predicting lifestyles and emergence of pathogens.</title>
        <authorList>
            <person name="Haridas S."/>
            <person name="Albert R."/>
            <person name="Binder M."/>
            <person name="Bloem J."/>
            <person name="Labutti K."/>
            <person name="Salamov A."/>
            <person name="Andreopoulos B."/>
            <person name="Baker S."/>
            <person name="Barry K."/>
            <person name="Bills G."/>
            <person name="Bluhm B."/>
            <person name="Cannon C."/>
            <person name="Castanera R."/>
            <person name="Culley D."/>
            <person name="Daum C."/>
            <person name="Ezra D."/>
            <person name="Gonzalez J."/>
            <person name="Henrissat B."/>
            <person name="Kuo A."/>
            <person name="Liang C."/>
            <person name="Lipzen A."/>
            <person name="Lutzoni F."/>
            <person name="Magnuson J."/>
            <person name="Mondo S."/>
            <person name="Nolan M."/>
            <person name="Ohm R."/>
            <person name="Pangilinan J."/>
            <person name="Park H.-J."/>
            <person name="Ramirez L."/>
            <person name="Alfaro M."/>
            <person name="Sun H."/>
            <person name="Tritt A."/>
            <person name="Yoshinaga Y."/>
            <person name="Zwiers L.-H."/>
            <person name="Turgeon B."/>
            <person name="Goodwin S."/>
            <person name="Spatafora J."/>
            <person name="Crous P."/>
            <person name="Grigoriev I."/>
        </authorList>
    </citation>
    <scope>NUCLEOTIDE SEQUENCE</scope>
    <source>
        <strain evidence="2">CBS 122681</strain>
    </source>
</reference>
<dbReference type="PANTHER" id="PTHR24148:SF64">
    <property type="entry name" value="HETEROKARYON INCOMPATIBILITY DOMAIN-CONTAINING PROTEIN"/>
    <property type="match status" value="1"/>
</dbReference>